<evidence type="ECO:0000256" key="2">
    <source>
        <dbReference type="ARBA" id="ARBA00022670"/>
    </source>
</evidence>
<feature type="active site" description="Charge relay system" evidence="7 8">
    <location>
        <position position="600"/>
    </location>
</feature>
<dbReference type="CDD" id="cd02120">
    <property type="entry name" value="PA_subtilisin_like"/>
    <property type="match status" value="1"/>
</dbReference>
<dbReference type="RefSeq" id="WP_012324032.1">
    <property type="nucleotide sequence ID" value="NC_010506.1"/>
</dbReference>
<dbReference type="InterPro" id="IPR045051">
    <property type="entry name" value="SBT"/>
</dbReference>
<dbReference type="InterPro" id="IPR003137">
    <property type="entry name" value="PA_domain"/>
</dbReference>
<evidence type="ECO:0000256" key="6">
    <source>
        <dbReference type="ARBA" id="ARBA00023180"/>
    </source>
</evidence>
<sequence precursor="true">MSHLRMKLLCISVTMAMGSVHAAELSVDTQNQPVLKSSLASKGKLNKTSTATGNNVYIVEFTAPPLATYNGGIRGYKATSNKMTGANKLNTKSKESKAYRKYLKKNQQKFVADLGAQNKVKFDYQYVFNGVALEMSAAEAKELESNPDVKRVYLEHIETPDTDSGPKWINADSIWGGTPNNVPHSQGEGIVVAVLDTGINHGNASFSDVGGDGYDHTNPLGSGNYLPGSYCDTQDASFCNDKLIGAWSFVPLDSNYPVPEDSDGHGSHTASTVAGNVNPIASVDAPTTSLTRNVSGVAPHANIIAYDVCTAGCPGSALLAAINQVVVDAANLPDGIHALNYSISGGSSPYTDAVEIGFLNATAAGIYVAASAGNSGPGASTLGHQSPWVSTTGASTHNRSLVNTLLDMDSDQGPLADISSVGFTAGYGPASIVYAGDHPTANGSQNDSNPAQCLDPFPAGHFNGEIVVCDRGAIARTAKGQNVLAGGAGGFVLANLASNGESVSGDAHYLPALHLGVTAADTLKAWLASNTNTVASISGYEVVLDDSLGDIMAGFSSRGPNTALDIIKPDLTAPGVDILAALSTSDLSQPDVYGFLSGTSMSSPHNAGAGAIVSAAQPAWSPYAVRSAMMMTSVNTSVLKEDGVTPADPFDMGAGRIDLARAIEVDLILDETPLNFWNANPETGGDPKTLNIASMQDGKCVGSCEWTRTFTNTAKHTVHVDLSTSGGDASYSVSPSRLKIKGGKTGSFTVSVDSSLASGWDFGQVDIARRGDGPDMHMPIAINAVTSTDAAVFTKTVDKADASNGDTLTYGINITNGQLGGNIDLSDSLPAGVTAIAGSETATIVDGTSISAFSLNGNSASWTGTLDIGSIAVTPSASPFGLFPLANLGISPLGCPSDCDDGAFSFNVPAFQYNGQMYTQMTMSVNGTLEVGSASGNAASASINKLPNATPPNNLLAPFWSDLNMNDGGNMYVGVLNAGPNQFTVYEWNSLPLYGSSNAEQYTFQVWVLNGSAGGIWFTYGGLGDLSYASVGAENEDGSTGSSYYFSGDGSGIAPGADLAVSSVQGGSAHFTFQAEVTGCSAGEGIVNQADIYADDNAHEKAIAVTRCN</sequence>
<evidence type="ECO:0000259" key="13">
    <source>
        <dbReference type="Pfam" id="PF05922"/>
    </source>
</evidence>
<evidence type="ECO:0000256" key="5">
    <source>
        <dbReference type="ARBA" id="ARBA00022825"/>
    </source>
</evidence>
<keyword evidence="5 8" id="KW-0720">Serine protease</keyword>
<evidence type="ECO:0000313" key="14">
    <source>
        <dbReference type="EMBL" id="ACA85686.1"/>
    </source>
</evidence>
<dbReference type="PROSITE" id="PS00136">
    <property type="entry name" value="SUBTILASE_ASP"/>
    <property type="match status" value="1"/>
</dbReference>
<feature type="active site" description="Charge relay system" evidence="7 8">
    <location>
        <position position="196"/>
    </location>
</feature>
<dbReference type="PIRSF" id="PIRSF037898">
    <property type="entry name" value="Subtilisin_rel_Sputw3181_3341"/>
    <property type="match status" value="1"/>
</dbReference>
<dbReference type="PROSITE" id="PS00138">
    <property type="entry name" value="SUBTILASE_SER"/>
    <property type="match status" value="1"/>
</dbReference>
<dbReference type="SUPFAM" id="SSF52743">
    <property type="entry name" value="Subtilisin-like"/>
    <property type="match status" value="1"/>
</dbReference>
<evidence type="ECO:0000256" key="9">
    <source>
        <dbReference type="RuleBase" id="RU003355"/>
    </source>
</evidence>
<dbReference type="InterPro" id="IPR037045">
    <property type="entry name" value="S8pro/Inhibitor_I9_sf"/>
</dbReference>
<dbReference type="KEGG" id="swd:Swoo_1394"/>
<gene>
    <name evidence="14" type="ordered locus">Swoo_1394</name>
</gene>
<keyword evidence="15" id="KW-1185">Reference proteome</keyword>
<dbReference type="InterPro" id="IPR010259">
    <property type="entry name" value="S8pro/Inhibitor_I9"/>
</dbReference>
<dbReference type="PANTHER" id="PTHR10795">
    <property type="entry name" value="PROPROTEIN CONVERTASE SUBTILISIN/KEXIN"/>
    <property type="match status" value="1"/>
</dbReference>
<feature type="domain" description="Peptidase S8/S53" evidence="11">
    <location>
        <begin position="187"/>
        <end position="641"/>
    </location>
</feature>
<dbReference type="InterPro" id="IPR023828">
    <property type="entry name" value="Peptidase_S8_Ser-AS"/>
</dbReference>
<dbReference type="InterPro" id="IPR015500">
    <property type="entry name" value="Peptidase_S8_subtilisin-rel"/>
</dbReference>
<dbReference type="InterPro" id="IPR034197">
    <property type="entry name" value="Peptidases_S8_3"/>
</dbReference>
<organism evidence="14 15">
    <name type="scientific">Shewanella woodyi (strain ATCC 51908 / MS32)</name>
    <dbReference type="NCBI Taxonomy" id="392500"/>
    <lineage>
        <taxon>Bacteria</taxon>
        <taxon>Pseudomonadati</taxon>
        <taxon>Pseudomonadota</taxon>
        <taxon>Gammaproteobacteria</taxon>
        <taxon>Alteromonadales</taxon>
        <taxon>Shewanellaceae</taxon>
        <taxon>Shewanella</taxon>
    </lineage>
</organism>
<evidence type="ECO:0000256" key="1">
    <source>
        <dbReference type="ARBA" id="ARBA00011073"/>
    </source>
</evidence>
<evidence type="ECO:0000256" key="7">
    <source>
        <dbReference type="PIRSR" id="PIRSR615500-1"/>
    </source>
</evidence>
<name>B1KJL3_SHEWM</name>
<feature type="signal peptide" evidence="10">
    <location>
        <begin position="1"/>
        <end position="22"/>
    </location>
</feature>
<dbReference type="Pfam" id="PF05922">
    <property type="entry name" value="Inhibitor_I9"/>
    <property type="match status" value="1"/>
</dbReference>
<feature type="active site" description="Charge relay system" evidence="7 8">
    <location>
        <position position="265"/>
    </location>
</feature>
<feature type="chain" id="PRO_5002764968" evidence="10">
    <location>
        <begin position="23"/>
        <end position="1109"/>
    </location>
</feature>
<feature type="domain" description="PA" evidence="12">
    <location>
        <begin position="431"/>
        <end position="523"/>
    </location>
</feature>
<keyword evidence="14" id="KW-0560">Oxidoreductase</keyword>
<dbReference type="GO" id="GO:0006508">
    <property type="term" value="P:proteolysis"/>
    <property type="evidence" value="ECO:0007669"/>
    <property type="project" value="UniProtKB-KW"/>
</dbReference>
<reference evidence="14 15" key="1">
    <citation type="submission" date="2008-02" db="EMBL/GenBank/DDBJ databases">
        <title>Complete sequence of Shewanella woodyi ATCC 51908.</title>
        <authorList>
            <consortium name="US DOE Joint Genome Institute"/>
            <person name="Copeland A."/>
            <person name="Lucas S."/>
            <person name="Lapidus A."/>
            <person name="Glavina del Rio T."/>
            <person name="Dalin E."/>
            <person name="Tice H."/>
            <person name="Bruce D."/>
            <person name="Goodwin L."/>
            <person name="Pitluck S."/>
            <person name="Sims D."/>
            <person name="Brettin T."/>
            <person name="Detter J.C."/>
            <person name="Han C."/>
            <person name="Kuske C.R."/>
            <person name="Schmutz J."/>
            <person name="Larimer F."/>
            <person name="Land M."/>
            <person name="Hauser L."/>
            <person name="Kyrpides N."/>
            <person name="Lykidis A."/>
            <person name="Zhao J.-S."/>
            <person name="Richardson P."/>
        </authorList>
    </citation>
    <scope>NUCLEOTIDE SEQUENCE [LARGE SCALE GENOMIC DNA]</scope>
    <source>
        <strain evidence="15">ATCC 51908 / MS32</strain>
    </source>
</reference>
<evidence type="ECO:0000256" key="3">
    <source>
        <dbReference type="ARBA" id="ARBA00022729"/>
    </source>
</evidence>
<evidence type="ECO:0000256" key="4">
    <source>
        <dbReference type="ARBA" id="ARBA00022801"/>
    </source>
</evidence>
<keyword evidence="2 8" id="KW-0645">Protease</keyword>
<dbReference type="EMBL" id="CP000961">
    <property type="protein sequence ID" value="ACA85686.1"/>
    <property type="molecule type" value="Genomic_DNA"/>
</dbReference>
<dbReference type="InterPro" id="IPR036852">
    <property type="entry name" value="Peptidase_S8/S53_dom_sf"/>
</dbReference>
<feature type="domain" description="Inhibitor I9" evidence="13">
    <location>
        <begin position="57"/>
        <end position="156"/>
    </location>
</feature>
<dbReference type="PROSITE" id="PS51892">
    <property type="entry name" value="SUBTILASE"/>
    <property type="match status" value="1"/>
</dbReference>
<dbReference type="AlphaFoldDB" id="B1KJL3"/>
<evidence type="ECO:0000256" key="10">
    <source>
        <dbReference type="SAM" id="SignalP"/>
    </source>
</evidence>
<dbReference type="NCBIfam" id="TIGR01451">
    <property type="entry name" value="B_ant_repeat"/>
    <property type="match status" value="1"/>
</dbReference>
<dbReference type="Gene3D" id="3.50.30.30">
    <property type="match status" value="1"/>
</dbReference>
<keyword evidence="6" id="KW-0325">Glycoprotein</keyword>
<dbReference type="InterPro" id="IPR023827">
    <property type="entry name" value="Peptidase_S8_Asp-AS"/>
</dbReference>
<evidence type="ECO:0000259" key="11">
    <source>
        <dbReference type="Pfam" id="PF00082"/>
    </source>
</evidence>
<dbReference type="STRING" id="392500.Swoo_1394"/>
<dbReference type="CDD" id="cd04852">
    <property type="entry name" value="Peptidases_S8_3"/>
    <property type="match status" value="1"/>
</dbReference>
<dbReference type="GO" id="GO:0004252">
    <property type="term" value="F:serine-type endopeptidase activity"/>
    <property type="evidence" value="ECO:0007669"/>
    <property type="project" value="UniProtKB-UniRule"/>
</dbReference>
<accession>B1KJL3</accession>
<dbReference type="InterPro" id="IPR047589">
    <property type="entry name" value="DUF11_rpt"/>
</dbReference>
<dbReference type="InterPro" id="IPR017312">
    <property type="entry name" value="Subtilisin_Alteromonadales"/>
</dbReference>
<dbReference type="PRINTS" id="PR00723">
    <property type="entry name" value="SUBTILISIN"/>
</dbReference>
<dbReference type="GO" id="GO:0032440">
    <property type="term" value="F:2-alkenal reductase [NAD(P)H] activity"/>
    <property type="evidence" value="ECO:0007669"/>
    <property type="project" value="UniProtKB-EC"/>
</dbReference>
<dbReference type="eggNOG" id="COG1404">
    <property type="taxonomic scope" value="Bacteria"/>
</dbReference>
<evidence type="ECO:0000313" key="15">
    <source>
        <dbReference type="Proteomes" id="UP000002168"/>
    </source>
</evidence>
<keyword evidence="3 10" id="KW-0732">Signal</keyword>
<dbReference type="EC" id="1.3.1.74" evidence="14"/>
<dbReference type="InterPro" id="IPR000209">
    <property type="entry name" value="Peptidase_S8/S53_dom"/>
</dbReference>
<dbReference type="Proteomes" id="UP000002168">
    <property type="component" value="Chromosome"/>
</dbReference>
<keyword evidence="4 8" id="KW-0378">Hydrolase</keyword>
<proteinExistence type="inferred from homology"/>
<dbReference type="Pfam" id="PF02225">
    <property type="entry name" value="PA"/>
    <property type="match status" value="1"/>
</dbReference>
<evidence type="ECO:0000256" key="8">
    <source>
        <dbReference type="PROSITE-ProRule" id="PRU01240"/>
    </source>
</evidence>
<dbReference type="Gene3D" id="3.40.50.200">
    <property type="entry name" value="Peptidase S8/S53 domain"/>
    <property type="match status" value="1"/>
</dbReference>
<protein>
    <submittedName>
        <fullName evidence="14">Conserved repeat domain protein</fullName>
        <ecNumber evidence="14">1.3.1.74</ecNumber>
    </submittedName>
</protein>
<dbReference type="Pfam" id="PF00082">
    <property type="entry name" value="Peptidase_S8"/>
    <property type="match status" value="1"/>
</dbReference>
<comment type="similarity">
    <text evidence="1 8 9">Belongs to the peptidase S8 family.</text>
</comment>
<evidence type="ECO:0000259" key="12">
    <source>
        <dbReference type="Pfam" id="PF02225"/>
    </source>
</evidence>
<dbReference type="Gene3D" id="3.30.70.80">
    <property type="entry name" value="Peptidase S8 propeptide/proteinase inhibitor I9"/>
    <property type="match status" value="1"/>
</dbReference>
<dbReference type="HOGENOM" id="CLU_281153_0_0_6"/>